<feature type="compositionally biased region" description="Polar residues" evidence="1">
    <location>
        <begin position="229"/>
        <end position="254"/>
    </location>
</feature>
<dbReference type="InterPro" id="IPR056881">
    <property type="entry name" value="Mug62_dom"/>
</dbReference>
<dbReference type="Pfam" id="PF24919">
    <property type="entry name" value="Mug62"/>
    <property type="match status" value="1"/>
</dbReference>
<evidence type="ECO:0000256" key="1">
    <source>
        <dbReference type="SAM" id="MobiDB-lite"/>
    </source>
</evidence>
<dbReference type="OrthoDB" id="69964at2759"/>
<gene>
    <name evidence="3" type="ORF">SAPINGB_P005801</name>
</gene>
<dbReference type="SUPFAM" id="SSF56801">
    <property type="entry name" value="Acetyl-CoA synthetase-like"/>
    <property type="match status" value="2"/>
</dbReference>
<organism evidence="3 4">
    <name type="scientific">Magnusiomyces paraingens</name>
    <dbReference type="NCBI Taxonomy" id="2606893"/>
    <lineage>
        <taxon>Eukaryota</taxon>
        <taxon>Fungi</taxon>
        <taxon>Dikarya</taxon>
        <taxon>Ascomycota</taxon>
        <taxon>Saccharomycotina</taxon>
        <taxon>Dipodascomycetes</taxon>
        <taxon>Dipodascales</taxon>
        <taxon>Dipodascaceae</taxon>
        <taxon>Magnusiomyces</taxon>
    </lineage>
</organism>
<dbReference type="GO" id="GO:0005829">
    <property type="term" value="C:cytosol"/>
    <property type="evidence" value="ECO:0007669"/>
    <property type="project" value="TreeGrafter"/>
</dbReference>
<dbReference type="EMBL" id="CABVLU010000005">
    <property type="protein sequence ID" value="VVT57650.1"/>
    <property type="molecule type" value="Genomic_DNA"/>
</dbReference>
<dbReference type="PANTHER" id="PTHR22754:SF32">
    <property type="entry name" value="DISCO-INTERACTING PROTEIN 2"/>
    <property type="match status" value="1"/>
</dbReference>
<evidence type="ECO:0000313" key="4">
    <source>
        <dbReference type="Proteomes" id="UP000398389"/>
    </source>
</evidence>
<feature type="domain" description="DMAP1-binding" evidence="2">
    <location>
        <begin position="5"/>
        <end position="113"/>
    </location>
</feature>
<feature type="compositionally biased region" description="Low complexity" evidence="1">
    <location>
        <begin position="219"/>
        <end position="228"/>
    </location>
</feature>
<feature type="compositionally biased region" description="Polar residues" evidence="1">
    <location>
        <begin position="72"/>
        <end position="104"/>
    </location>
</feature>
<dbReference type="RefSeq" id="XP_031856406.1">
    <property type="nucleotide sequence ID" value="XM_032000515.1"/>
</dbReference>
<dbReference type="PROSITE" id="PS51912">
    <property type="entry name" value="DMAP1_BIND"/>
    <property type="match status" value="1"/>
</dbReference>
<evidence type="ECO:0000313" key="3">
    <source>
        <dbReference type="EMBL" id="VVT57650.1"/>
    </source>
</evidence>
<protein>
    <recommendedName>
        <fullName evidence="2">DMAP1-binding domain-containing protein</fullName>
    </recommendedName>
</protein>
<feature type="compositionally biased region" description="Low complexity" evidence="1">
    <location>
        <begin position="116"/>
        <end position="152"/>
    </location>
</feature>
<feature type="region of interest" description="Disordered" evidence="1">
    <location>
        <begin position="1686"/>
        <end position="1724"/>
    </location>
</feature>
<keyword evidence="4" id="KW-1185">Reference proteome</keyword>
<dbReference type="Pfam" id="PF00501">
    <property type="entry name" value="AMP-binding"/>
    <property type="match status" value="2"/>
</dbReference>
<dbReference type="Pfam" id="PF23024">
    <property type="entry name" value="AMP-dom_DIP2-like"/>
    <property type="match status" value="1"/>
</dbReference>
<dbReference type="Gene3D" id="3.40.50.12780">
    <property type="entry name" value="N-terminal domain of ligase-like"/>
    <property type="match status" value="2"/>
</dbReference>
<feature type="region of interest" description="Disordered" evidence="1">
    <location>
        <begin position="72"/>
        <end position="162"/>
    </location>
</feature>
<reference evidence="3 4" key="1">
    <citation type="submission" date="2019-09" db="EMBL/GenBank/DDBJ databases">
        <authorList>
            <person name="Brejova B."/>
        </authorList>
    </citation>
    <scope>NUCLEOTIDE SEQUENCE [LARGE SCALE GENOMIC DNA]</scope>
</reference>
<evidence type="ECO:0000259" key="2">
    <source>
        <dbReference type="PROSITE" id="PS51912"/>
    </source>
</evidence>
<dbReference type="InterPro" id="IPR045851">
    <property type="entry name" value="AMP-bd_C_sf"/>
</dbReference>
<dbReference type="InterPro" id="IPR042099">
    <property type="entry name" value="ANL_N_sf"/>
</dbReference>
<dbReference type="InterPro" id="IPR010506">
    <property type="entry name" value="DMAP1-bd"/>
</dbReference>
<accession>A0A5E8C3Q2</accession>
<feature type="compositionally biased region" description="Polar residues" evidence="1">
    <location>
        <begin position="1698"/>
        <end position="1724"/>
    </location>
</feature>
<name>A0A5E8C3Q2_9ASCO</name>
<dbReference type="GeneID" id="43584615"/>
<dbReference type="InterPro" id="IPR000873">
    <property type="entry name" value="AMP-dep_synth/lig_dom"/>
</dbReference>
<proteinExistence type="predicted"/>
<dbReference type="PANTHER" id="PTHR22754">
    <property type="entry name" value="DISCO-INTERACTING PROTEIN 2 DIP2 -RELATED"/>
    <property type="match status" value="1"/>
</dbReference>
<dbReference type="Gene3D" id="3.30.300.30">
    <property type="match status" value="1"/>
</dbReference>
<sequence>MDFTILPEWPEPIRQKLVELKDDFDEGDITEKGYLKKRTKILAALGSFNEHTPAPDSNNQSLYASDQASLIDQRQYSQSCPNPDQSSDGISLRTSSTTQQNDSASIDGEPLTNVYSSSQHSNNTAQSSSTAAAGSLPYHPGDNGSFTGSTGNNSGGGLSVHRPISAYSEQGYNMNSPNAGNFSEIYSNTNNNNTSHSRNSSIVYNLPQYQPYQKYVTMPQQQPQQQQQSLSRASSTAISVSLHHSTSGATTKSGITPGLSLAPTPNDISTAEPPKLLRPLDPREYTEADLEISAEISMFDNIPSILRHRGQTAMSRKNAFVCLDPKGKEISSLTWEKLSSRAEKVAQVIRDKSGLFPGDRVGLLYAESEVIDFVVALLGCFLAGFVGVPMNPDSDFKDITYILTNTQAHLVLTTDTNLKNLNRTLSAQRLSWPKNIEWWKTNEFGSYHPPSKKADPPALQVPDLAYIEYSRSPIGELRGIVLSHKTILHQMTCLTSILKSRSRAEGTSNKRPTSSSSTTGNREILLCNLDIRQSIGLIIGVLLTIYSGNTTIWLPQAALQVDGLYANIITRYRIDLILSDYPGLKQVAYNYQSFPHLTRNFSKKQQVDLSSVKWCLIDALTVDTEFHEVLQDRWFKPLGNKNYRDIVAPMLTISEHGGMVIAMRDWLKGQEKLGCPLENPSFDDENCGPTDLSEVLLDKSSLSTNKIKIVASSPSRNSISEDTRKYIRVGAFGFPLPDATLAIVNPETCILAQTMELGEIWIDSPSLSGGFWGLQEETAAVFHAICYGNKSAVDLEFLRTGLLGFIYNGKVYVLGLYEDRLRQKIDWSNREEALEVPPPLIINNRISQYRYHYTSHLVNTIMRTVPGVFDCSAFDTCVNGEFLPVLILESTLAEPPQLQPLAHYDYLALNELSEKAMDSVFEGHRVRVYCVLITAPNSLPRIIRSGRSEIGNMLCKRQFDLGKLPAVYVKFGIEKAIRSLPVGPDLDGGIWSAAVSQMRSDSLFRAEKQYSGVDFRDIVIDDRTSAPLSDFESIVHILRWRVSHQGDELAYSTIDNKSKEVSMLSWKKFDRKVATIASMLKTKLMLTAGSHVILMHTHSEDFVVAVYACMVLGIIPIPISPINERRLDEDVPALLNVVKDYSIKAILVNNETDNALKTKTVARHLKDTASVSKLQLPRIYNTSKPKIINKGCKELNFSLRKDWLSPDHTAIVWLYWTPDHRRVAVRLSHPTIMGMAKIQKETCQMSSTKPIIGCVRSVSGLGFIHTCLMGVYLGASTYIVSPIDYANNPITFFLSLSRYKVKDTYSTPQMLDHAIATIRPKGFSLSDTKNLIIAFEGRPRTDICNKIRILFSQTGLESTSINLSYAHVLNPMVTTRSYMSLEPVDVWLDPIALRRGYVTMVNPETSPKAIHLQDSGMVPIGTQVAIVNPETCKLCKVGEYGEIWIYSEGNVSSFYKSKDQFNDDRFRGVIQDPDTKSSDVRYVRTGDLGFLHNINRTIPGTSTVVELQTLFVLGTIGETFEVLGLNHFPMDVENSIESSHASIVRGGSAVFQAGGLVIAVIESTRRNRDNLAAIVPVVVNAVLESHQFVIDIVSFVAKDEFPRSRLGEKQRGKILASWVTKRLPLTGKFGVSNGEQNLFKALKFSSPMLSSVEEVETPSFEGHVPLSLEAETLLKQQQQLHAQQLGQPIPTIPGPSTAPLQSTQPLQLPSVQQKPASAPLPSQL</sequence>
<dbReference type="InterPro" id="IPR025110">
    <property type="entry name" value="AMP-bd_C"/>
</dbReference>
<feature type="region of interest" description="Disordered" evidence="1">
    <location>
        <begin position="217"/>
        <end position="282"/>
    </location>
</feature>
<dbReference type="Pfam" id="PF06464">
    <property type="entry name" value="DMAP_binding"/>
    <property type="match status" value="1"/>
</dbReference>
<dbReference type="Proteomes" id="UP000398389">
    <property type="component" value="Unassembled WGS sequence"/>
</dbReference>